<evidence type="ECO:0000259" key="2">
    <source>
        <dbReference type="Pfam" id="PF02018"/>
    </source>
</evidence>
<dbReference type="AlphaFoldDB" id="A0A0F9N272"/>
<dbReference type="SUPFAM" id="SSF49785">
    <property type="entry name" value="Galactose-binding domain-like"/>
    <property type="match status" value="1"/>
</dbReference>
<proteinExistence type="predicted"/>
<reference evidence="3" key="1">
    <citation type="journal article" date="2015" name="Nature">
        <title>Complex archaea that bridge the gap between prokaryotes and eukaryotes.</title>
        <authorList>
            <person name="Spang A."/>
            <person name="Saw J.H."/>
            <person name="Jorgensen S.L."/>
            <person name="Zaremba-Niedzwiedzka K."/>
            <person name="Martijn J."/>
            <person name="Lind A.E."/>
            <person name="van Eijk R."/>
            <person name="Schleper C."/>
            <person name="Guy L."/>
            <person name="Ettema T.J."/>
        </authorList>
    </citation>
    <scope>NUCLEOTIDE SEQUENCE</scope>
</reference>
<evidence type="ECO:0000313" key="3">
    <source>
        <dbReference type="EMBL" id="KKN05812.1"/>
    </source>
</evidence>
<organism evidence="3">
    <name type="scientific">marine sediment metagenome</name>
    <dbReference type="NCBI Taxonomy" id="412755"/>
    <lineage>
        <taxon>unclassified sequences</taxon>
        <taxon>metagenomes</taxon>
        <taxon>ecological metagenomes</taxon>
    </lineage>
</organism>
<sequence length="280" mass="30104">ENKFLLGDFANKIPQGSGGGNPGVDGAHTSPVNTIATFGWTPSINGILLPGDYIQVGHNYLIKVNEFNDATWLKNECTSSTNTIVAPNGVTEAERVTPDGGATNAWIRQAITSGLPLIPNRTFIARVWLKAASGSFDITISVRNQGDTTRGTNTITVTTTWTEFFVSGTFVSGDTELRFFIGAGLTWVVAEGPIDMWGASLDDELTDQRLYKVLEQVNSDADGLAPITVWPNLRVPHEDASRIFTVNPVGTFRLASNTARWSVGRAQVYGIGLSAVEAIT</sequence>
<dbReference type="GO" id="GO:0016798">
    <property type="term" value="F:hydrolase activity, acting on glycosyl bonds"/>
    <property type="evidence" value="ECO:0007669"/>
    <property type="project" value="InterPro"/>
</dbReference>
<accession>A0A0F9N272</accession>
<dbReference type="InterPro" id="IPR008979">
    <property type="entry name" value="Galactose-bd-like_sf"/>
</dbReference>
<dbReference type="EMBL" id="LAZR01004760">
    <property type="protein sequence ID" value="KKN05812.1"/>
    <property type="molecule type" value="Genomic_DNA"/>
</dbReference>
<gene>
    <name evidence="3" type="ORF">LCGC14_1083660</name>
</gene>
<evidence type="ECO:0000256" key="1">
    <source>
        <dbReference type="ARBA" id="ARBA00022801"/>
    </source>
</evidence>
<feature type="domain" description="CBM-cenC" evidence="2">
    <location>
        <begin position="61"/>
        <end position="181"/>
    </location>
</feature>
<dbReference type="InterPro" id="IPR003305">
    <property type="entry name" value="CenC_carb-bd"/>
</dbReference>
<protein>
    <recommendedName>
        <fullName evidence="2">CBM-cenC domain-containing protein</fullName>
    </recommendedName>
</protein>
<dbReference type="Pfam" id="PF02018">
    <property type="entry name" value="CBM_4_9"/>
    <property type="match status" value="1"/>
</dbReference>
<name>A0A0F9N272_9ZZZZ</name>
<comment type="caution">
    <text evidence="3">The sequence shown here is derived from an EMBL/GenBank/DDBJ whole genome shotgun (WGS) entry which is preliminary data.</text>
</comment>
<feature type="non-terminal residue" evidence="3">
    <location>
        <position position="1"/>
    </location>
</feature>
<keyword evidence="1" id="KW-0378">Hydrolase</keyword>
<dbReference type="Gene3D" id="2.60.120.260">
    <property type="entry name" value="Galactose-binding domain-like"/>
    <property type="match status" value="1"/>
</dbReference>